<keyword evidence="6" id="KW-0106">Calcium</keyword>
<evidence type="ECO:0000256" key="3">
    <source>
        <dbReference type="ARBA" id="ARBA00005727"/>
    </source>
</evidence>
<keyword evidence="5" id="KW-0677">Repeat</keyword>
<dbReference type="GO" id="GO:0031514">
    <property type="term" value="C:motile cilium"/>
    <property type="evidence" value="ECO:0007669"/>
    <property type="project" value="UniProtKB-SubCell"/>
</dbReference>
<dbReference type="EMBL" id="CAEQ01001227">
    <property type="protein sequence ID" value="CCD13644.1"/>
    <property type="molecule type" value="Genomic_DNA"/>
</dbReference>
<name>F9W8V8_TRYCI</name>
<evidence type="ECO:0000313" key="12">
    <source>
        <dbReference type="EMBL" id="CCC92306.1"/>
    </source>
</evidence>
<evidence type="ECO:0000259" key="11">
    <source>
        <dbReference type="PROSITE" id="PS50222"/>
    </source>
</evidence>
<feature type="domain" description="EF-hand" evidence="11">
    <location>
        <begin position="125"/>
        <end position="160"/>
    </location>
</feature>
<dbReference type="OMA" id="CEFRLLM"/>
<evidence type="ECO:0000256" key="8">
    <source>
        <dbReference type="ARBA" id="ARBA00023069"/>
    </source>
</evidence>
<comment type="similarity">
    <text evidence="3">Belongs to the calflagin family.</text>
</comment>
<gene>
    <name evidence="13" type="ORF">TCIL3000_0_43820</name>
    <name evidence="12" type="ORF">TCIL3000_8_5280</name>
</gene>
<dbReference type="InterPro" id="IPR018247">
    <property type="entry name" value="EF_Hand_1_Ca_BS"/>
</dbReference>
<evidence type="ECO:0000256" key="7">
    <source>
        <dbReference type="ARBA" id="ARBA00022846"/>
    </source>
</evidence>
<dbReference type="VEuPathDB" id="TriTrypDB:TcIL3000_0_43820"/>
<dbReference type="CDD" id="cd00051">
    <property type="entry name" value="EFh"/>
    <property type="match status" value="1"/>
</dbReference>
<feature type="domain" description="EF-hand" evidence="11">
    <location>
        <begin position="162"/>
        <end position="197"/>
    </location>
</feature>
<dbReference type="InterPro" id="IPR011992">
    <property type="entry name" value="EF-hand-dom_pair"/>
</dbReference>
<dbReference type="Proteomes" id="UP000000702">
    <property type="component" value="Unassembled WGS sequence"/>
</dbReference>
<dbReference type="PRINTS" id="PR01362">
    <property type="entry name" value="CALFLAGIN"/>
</dbReference>
<dbReference type="VEuPathDB" id="TriTrypDB:TcIL3000_8_5280"/>
<evidence type="ECO:0000256" key="6">
    <source>
        <dbReference type="ARBA" id="ARBA00022837"/>
    </source>
</evidence>
<comment type="subcellular location">
    <subcellularLocation>
        <location evidence="2">Cell projection</location>
        <location evidence="2">Cilium</location>
        <location evidence="2">Flagellum</location>
    </subcellularLocation>
</comment>
<dbReference type="InterPro" id="IPR003299">
    <property type="entry name" value="Calflagin-bd"/>
</dbReference>
<dbReference type="Gene3D" id="1.10.238.10">
    <property type="entry name" value="EF-hand"/>
    <property type="match status" value="1"/>
</dbReference>
<evidence type="ECO:0000313" key="14">
    <source>
        <dbReference type="Proteomes" id="UP000000702"/>
    </source>
</evidence>
<dbReference type="Pfam" id="PF22592">
    <property type="entry name" value="FCaBP_EF-hand"/>
    <property type="match status" value="1"/>
</dbReference>
<dbReference type="GO" id="GO:0005509">
    <property type="term" value="F:calcium ion binding"/>
    <property type="evidence" value="ECO:0007669"/>
    <property type="project" value="InterPro"/>
</dbReference>
<proteinExistence type="inferred from homology"/>
<keyword evidence="8" id="KW-0969">Cilium</keyword>
<feature type="region of interest" description="Disordered" evidence="10">
    <location>
        <begin position="1"/>
        <end position="26"/>
    </location>
</feature>
<dbReference type="SMART" id="SM00054">
    <property type="entry name" value="EFh"/>
    <property type="match status" value="3"/>
</dbReference>
<comment type="function">
    <text evidence="1">May contribute to the rapid motility of the trypanosomes, playing a role either in flagellar structure or in calcium metabolism. Could alternate between a GDP-bound inactive form to a calcium/GTP-bound active form.</text>
</comment>
<protein>
    <submittedName>
        <fullName evidence="12">Uncharacterized protein TCIL3000_8_5280</fullName>
    </submittedName>
</protein>
<feature type="domain" description="EF-hand" evidence="11">
    <location>
        <begin position="43"/>
        <end position="78"/>
    </location>
</feature>
<sequence length="204" mass="22652">MGCSGSKAEPASKGSACPEKAPADPRAAWERVRALLPREKDEKSKLERIELFKKFDVNGSGRLSFNEVCSGCERVLQMHELTTRLRDIVKRAFEKAKALGTKLKGRGSSDFVEFLEFRLMLCFIFDFFELTIMFDEIDKSGDTLISKEEFTNAVPKLTEWGAVVSDVEAAFAAIDANGTGAVSFDEFASWAATNKLEAFGDPYH</sequence>
<dbReference type="InterPro" id="IPR054322">
    <property type="entry name" value="FCABP_EF-hand"/>
</dbReference>
<dbReference type="AlphaFoldDB" id="F9W8V8"/>
<reference evidence="14" key="1">
    <citation type="submission" date="2011-07" db="EMBL/GenBank/DDBJ databases">
        <title>Divergent evolution of antigenic variation in African trypanosomes.</title>
        <authorList>
            <person name="Jackson A.P."/>
            <person name="Berry A."/>
            <person name="Allison H.C."/>
            <person name="Burton P."/>
            <person name="Anderson J."/>
            <person name="Aslett M."/>
            <person name="Brown R."/>
            <person name="Corton N."/>
            <person name="Harris D."/>
            <person name="Hauser H."/>
            <person name="Gamble J."/>
            <person name="Gilderthorp R."/>
            <person name="McQuillan J."/>
            <person name="Quail M.A."/>
            <person name="Sanders M."/>
            <person name="Van Tonder A."/>
            <person name="Ginger M.L."/>
            <person name="Donelson J.E."/>
            <person name="Field M.C."/>
            <person name="Barry J.D."/>
            <person name="Berriman M."/>
            <person name="Hertz-Fowler C."/>
        </authorList>
    </citation>
    <scope>NUCLEOTIDE SEQUENCE [LARGE SCALE GENOMIC DNA]</scope>
    <source>
        <strain evidence="14">IL3000</strain>
    </source>
</reference>
<keyword evidence="4" id="KW-0479">Metal-binding</keyword>
<evidence type="ECO:0000256" key="4">
    <source>
        <dbReference type="ARBA" id="ARBA00022723"/>
    </source>
</evidence>
<dbReference type="InterPro" id="IPR039647">
    <property type="entry name" value="EF_hand_pair_protein_CML-like"/>
</dbReference>
<accession>F9W8V8</accession>
<reference evidence="13 14" key="2">
    <citation type="journal article" date="2012" name="Proc. Natl. Acad. Sci. U.S.A.">
        <title>Antigenic diversity is generated by distinct evolutionary mechanisms in African trypanosome species.</title>
        <authorList>
            <person name="Jackson A.P."/>
            <person name="Berry A."/>
            <person name="Aslett M."/>
            <person name="Allison H.C."/>
            <person name="Burton P."/>
            <person name="Vavrova-Anderson J."/>
            <person name="Brown R."/>
            <person name="Browne H."/>
            <person name="Corton N."/>
            <person name="Hauser H."/>
            <person name="Gamble J."/>
            <person name="Gilderthorp R."/>
            <person name="Marcello L."/>
            <person name="McQuillan J."/>
            <person name="Otto T.D."/>
            <person name="Quail M.A."/>
            <person name="Sanders M.J."/>
            <person name="van Tonder A."/>
            <person name="Ginger M.L."/>
            <person name="Field M.C."/>
            <person name="Barry J.D."/>
            <person name="Hertz-Fowler C."/>
            <person name="Berriman M."/>
        </authorList>
    </citation>
    <scope>NUCLEOTIDE SEQUENCE [LARGE SCALE GENOMIC DNA]</scope>
    <source>
        <strain evidence="13 14">IL3000</strain>
    </source>
</reference>
<dbReference type="PROSITE" id="PS00018">
    <property type="entry name" value="EF_HAND_1"/>
    <property type="match status" value="2"/>
</dbReference>
<dbReference type="InterPro" id="IPR002048">
    <property type="entry name" value="EF_hand_dom"/>
</dbReference>
<dbReference type="EMBL" id="HE575321">
    <property type="protein sequence ID" value="CCC92306.1"/>
    <property type="molecule type" value="Genomic_DNA"/>
</dbReference>
<evidence type="ECO:0000256" key="5">
    <source>
        <dbReference type="ARBA" id="ARBA00022737"/>
    </source>
</evidence>
<keyword evidence="7" id="KW-0282">Flagellum</keyword>
<evidence type="ECO:0000256" key="9">
    <source>
        <dbReference type="ARBA" id="ARBA00023273"/>
    </source>
</evidence>
<evidence type="ECO:0000256" key="1">
    <source>
        <dbReference type="ARBA" id="ARBA00002387"/>
    </source>
</evidence>
<dbReference type="PROSITE" id="PS50222">
    <property type="entry name" value="EF_HAND_2"/>
    <property type="match status" value="3"/>
</dbReference>
<dbReference type="PANTHER" id="PTHR10891">
    <property type="entry name" value="EF-HAND CALCIUM-BINDING DOMAIN CONTAINING PROTEIN"/>
    <property type="match status" value="1"/>
</dbReference>
<evidence type="ECO:0000256" key="10">
    <source>
        <dbReference type="SAM" id="MobiDB-lite"/>
    </source>
</evidence>
<evidence type="ECO:0000256" key="2">
    <source>
        <dbReference type="ARBA" id="ARBA00004230"/>
    </source>
</evidence>
<organism evidence="13 14">
    <name type="scientific">Trypanosoma congolense (strain IL3000)</name>
    <dbReference type="NCBI Taxonomy" id="1068625"/>
    <lineage>
        <taxon>Eukaryota</taxon>
        <taxon>Discoba</taxon>
        <taxon>Euglenozoa</taxon>
        <taxon>Kinetoplastea</taxon>
        <taxon>Metakinetoplastina</taxon>
        <taxon>Trypanosomatida</taxon>
        <taxon>Trypanosomatidae</taxon>
        <taxon>Trypanosoma</taxon>
        <taxon>Nannomonas</taxon>
    </lineage>
</organism>
<evidence type="ECO:0000313" key="13">
    <source>
        <dbReference type="EMBL" id="CCD13644.1"/>
    </source>
</evidence>
<dbReference type="Pfam" id="PF13499">
    <property type="entry name" value="EF-hand_7"/>
    <property type="match status" value="1"/>
</dbReference>
<keyword evidence="14" id="KW-1185">Reference proteome</keyword>
<dbReference type="SUPFAM" id="SSF47473">
    <property type="entry name" value="EF-hand"/>
    <property type="match status" value="1"/>
</dbReference>
<keyword evidence="9" id="KW-0966">Cell projection</keyword>